<dbReference type="Gene3D" id="1.10.10.10">
    <property type="entry name" value="Winged helix-like DNA-binding domain superfamily/Winged helix DNA-binding domain"/>
    <property type="match status" value="1"/>
</dbReference>
<evidence type="ECO:0000259" key="1">
    <source>
        <dbReference type="Pfam" id="PF03551"/>
    </source>
</evidence>
<gene>
    <name evidence="2" type="ORF">ENT87_02325</name>
    <name evidence="3" type="ORF">ENU30_08630</name>
</gene>
<name>A0A7J3I711_9CREN</name>
<dbReference type="Pfam" id="PF03551">
    <property type="entry name" value="PadR"/>
    <property type="match status" value="1"/>
</dbReference>
<reference evidence="2" key="1">
    <citation type="journal article" date="2020" name="mSystems">
        <title>Genome- and Community-Level Interaction Insights into Carbon Utilization and Element Cycling Functions of Hydrothermarchaeota in Hydrothermal Sediment.</title>
        <authorList>
            <person name="Zhou Z."/>
            <person name="Liu Y."/>
            <person name="Xu W."/>
            <person name="Pan J."/>
            <person name="Luo Z.H."/>
            <person name="Li M."/>
        </authorList>
    </citation>
    <scope>NUCLEOTIDE SEQUENCE [LARGE SCALE GENOMIC DNA]</scope>
    <source>
        <strain evidence="2">SpSt-618</strain>
        <strain evidence="3">SpSt-657</strain>
    </source>
</reference>
<evidence type="ECO:0000313" key="2">
    <source>
        <dbReference type="EMBL" id="HGN36375.1"/>
    </source>
</evidence>
<dbReference type="InterPro" id="IPR005149">
    <property type="entry name" value="Tscrpt_reg_PadR_N"/>
</dbReference>
<dbReference type="EMBL" id="DTBZ01000158">
    <property type="protein sequence ID" value="HGQ19016.1"/>
    <property type="molecule type" value="Genomic_DNA"/>
</dbReference>
<protein>
    <submittedName>
        <fullName evidence="2">PadR family transcriptional regulator</fullName>
    </submittedName>
</protein>
<dbReference type="SUPFAM" id="SSF46785">
    <property type="entry name" value="Winged helix' DNA-binding domain"/>
    <property type="match status" value="1"/>
</dbReference>
<organism evidence="2">
    <name type="scientific">Ignisphaera aggregans</name>
    <dbReference type="NCBI Taxonomy" id="334771"/>
    <lineage>
        <taxon>Archaea</taxon>
        <taxon>Thermoproteota</taxon>
        <taxon>Thermoprotei</taxon>
        <taxon>Desulfurococcales</taxon>
        <taxon>Desulfurococcaceae</taxon>
        <taxon>Ignisphaera</taxon>
    </lineage>
</organism>
<feature type="domain" description="Transcription regulator PadR N-terminal" evidence="1">
    <location>
        <begin position="27"/>
        <end position="91"/>
    </location>
</feature>
<dbReference type="AlphaFoldDB" id="A0A7J3I711"/>
<sequence length="105" mass="12400">MVESRALKRLKRKITVEVLWIYIAKALKNAQPLRAYEIRKKLRELYGLRISTITVYSVVYRMYREGLLERTNVGGENLYRLSRKGLEELEKALKLIESIVDMLRA</sequence>
<proteinExistence type="predicted"/>
<evidence type="ECO:0000313" key="3">
    <source>
        <dbReference type="EMBL" id="HGQ19016.1"/>
    </source>
</evidence>
<dbReference type="EMBL" id="DTAI01000072">
    <property type="protein sequence ID" value="HGN36375.1"/>
    <property type="molecule type" value="Genomic_DNA"/>
</dbReference>
<dbReference type="InterPro" id="IPR036388">
    <property type="entry name" value="WH-like_DNA-bd_sf"/>
</dbReference>
<dbReference type="InterPro" id="IPR036390">
    <property type="entry name" value="WH_DNA-bd_sf"/>
</dbReference>
<comment type="caution">
    <text evidence="2">The sequence shown here is derived from an EMBL/GenBank/DDBJ whole genome shotgun (WGS) entry which is preliminary data.</text>
</comment>
<accession>A0A7J3I711</accession>